<evidence type="ECO:0000256" key="1">
    <source>
        <dbReference type="SAM" id="SignalP"/>
    </source>
</evidence>
<feature type="signal peptide" evidence="1">
    <location>
        <begin position="1"/>
        <end position="17"/>
    </location>
</feature>
<reference evidence="3" key="1">
    <citation type="submission" date="2014-06" db="EMBL/GenBank/DDBJ databases">
        <authorList>
            <person name="Aslett M."/>
            <person name="De Silva N."/>
        </authorList>
    </citation>
    <scope>NUCLEOTIDE SEQUENCE [LARGE SCALE GENOMIC DNA]</scope>
    <source>
        <strain evidence="3">Bond</strain>
    </source>
</reference>
<dbReference type="GeneID" id="24564056"/>
<dbReference type="KEGG" id="bbig:BBBOND_0206730"/>
<organism evidence="2 3">
    <name type="scientific">Babesia bigemina</name>
    <dbReference type="NCBI Taxonomy" id="5866"/>
    <lineage>
        <taxon>Eukaryota</taxon>
        <taxon>Sar</taxon>
        <taxon>Alveolata</taxon>
        <taxon>Apicomplexa</taxon>
        <taxon>Aconoidasida</taxon>
        <taxon>Piroplasmida</taxon>
        <taxon>Babesiidae</taxon>
        <taxon>Babesia</taxon>
    </lineage>
</organism>
<dbReference type="AlphaFoldDB" id="A0A061DCE9"/>
<gene>
    <name evidence="2" type="ORF">BBBOND_0206730</name>
</gene>
<keyword evidence="1" id="KW-0732">Signal</keyword>
<dbReference type="Proteomes" id="UP000033188">
    <property type="component" value="Chromosome 2"/>
</dbReference>
<dbReference type="EMBL" id="LK391708">
    <property type="protein sequence ID" value="CDR95515.1"/>
    <property type="molecule type" value="Genomic_DNA"/>
</dbReference>
<name>A0A061DCE9_BABBI</name>
<evidence type="ECO:0000313" key="2">
    <source>
        <dbReference type="EMBL" id="CDR95515.1"/>
    </source>
</evidence>
<sequence length="612" mass="67487">MQVLWLLPIVHLGICYAQQPEPQLQGAADAPPAVVPPQTIPEEPASITLDVAELTAIPTPANTPASEELCRGHVKAVHMVRLQSMIMLFEMKHTLLNNLRSEIGDGFIYPFTSSLEKNQKTAIQDQRKDVDAKSKTYANAGLTEPNGTSYYASTEALYTALNAANTMLDNMHINNVLYIKQAWGEKDAYAAMKTLIQFDIQLYAKKVELAYKTVSDSVKLQTDPAESNDARSNILNAHKTIRSAATYVSSVGNDAQQLPLSFVKYLDAKKVHDSAFSYARGIVTSVNTACQRHMPTERRDTNVVIGDITAAKDAKEYMRLVPKRAVGDATTVQSWLKTAAFFRYIYALAVIRMSKTCHTLVAFLVTKVPSSDTEGFTNMYNAIQRDALAYITAMSAYVADVANAQMSTNHDSAAATMVTSAEEFIKQYMETVKTLVSALGDNDKVAGENEVLRADTEILRTAVAFLARMMRLYKMDMVDDPMVMEPAPYTSTISMLDRTIAMADGTKEFVAARMAAPDAMKSTIRSINVLKEMVKDAFDTTMSHNEVYRTFYPQGIDDADRHMKIFKDLESITNAQVFFALKPEETEDSGKESSGFVLPGALLAAASALMML</sequence>
<keyword evidence="3" id="KW-1185">Reference proteome</keyword>
<dbReference type="VEuPathDB" id="PiroplasmaDB:BBBOND_0206730"/>
<evidence type="ECO:0000313" key="3">
    <source>
        <dbReference type="Proteomes" id="UP000033188"/>
    </source>
</evidence>
<accession>A0A061DCE9</accession>
<dbReference type="OMA" id="FRILRFY"/>
<proteinExistence type="predicted"/>
<protein>
    <submittedName>
        <fullName evidence="2">Uncharacterized protein</fullName>
    </submittedName>
</protein>
<dbReference type="OrthoDB" id="10370400at2759"/>
<dbReference type="RefSeq" id="XP_012767701.1">
    <property type="nucleotide sequence ID" value="XM_012912247.1"/>
</dbReference>
<feature type="chain" id="PRO_5001600267" evidence="1">
    <location>
        <begin position="18"/>
        <end position="612"/>
    </location>
</feature>